<reference evidence="3" key="1">
    <citation type="submission" date="2017-02" db="UniProtKB">
        <authorList>
            <consortium name="WormBaseParasite"/>
        </authorList>
    </citation>
    <scope>IDENTIFICATION</scope>
</reference>
<feature type="region of interest" description="Disordered" evidence="1">
    <location>
        <begin position="135"/>
        <end position="154"/>
    </location>
</feature>
<dbReference type="AlphaFoldDB" id="A0A0N5BN15"/>
<accession>A0A0N5BN15</accession>
<name>A0A0N5BN15_STREA</name>
<dbReference type="Proteomes" id="UP000046392">
    <property type="component" value="Unplaced"/>
</dbReference>
<evidence type="ECO:0000313" key="2">
    <source>
        <dbReference type="Proteomes" id="UP000046392"/>
    </source>
</evidence>
<feature type="compositionally biased region" description="Low complexity" evidence="1">
    <location>
        <begin position="135"/>
        <end position="152"/>
    </location>
</feature>
<organism evidence="2 3">
    <name type="scientific">Strongyloides papillosus</name>
    <name type="common">Intestinal threadworm</name>
    <dbReference type="NCBI Taxonomy" id="174720"/>
    <lineage>
        <taxon>Eukaryota</taxon>
        <taxon>Metazoa</taxon>
        <taxon>Ecdysozoa</taxon>
        <taxon>Nematoda</taxon>
        <taxon>Chromadorea</taxon>
        <taxon>Rhabditida</taxon>
        <taxon>Tylenchina</taxon>
        <taxon>Panagrolaimomorpha</taxon>
        <taxon>Strongyloidoidea</taxon>
        <taxon>Strongyloididae</taxon>
        <taxon>Strongyloides</taxon>
    </lineage>
</organism>
<proteinExistence type="predicted"/>
<keyword evidence="2" id="KW-1185">Reference proteome</keyword>
<dbReference type="WBParaSite" id="SPAL_0000729600.1">
    <property type="protein sequence ID" value="SPAL_0000729600.1"/>
    <property type="gene ID" value="SPAL_0000729600"/>
</dbReference>
<evidence type="ECO:0000313" key="3">
    <source>
        <dbReference type="WBParaSite" id="SPAL_0000729600.1"/>
    </source>
</evidence>
<protein>
    <submittedName>
        <fullName evidence="3">Uncharacterized protein</fullName>
    </submittedName>
</protein>
<evidence type="ECO:0000256" key="1">
    <source>
        <dbReference type="SAM" id="MobiDB-lite"/>
    </source>
</evidence>
<sequence>MDENNKISKILLPKGKDVIINEITKKISELCNDTKNIENNLYFVKEEEKEKGDVIGDAIRDVFLEYHKYFIHLMKRENNFCDSNVIDKEFISRLLCDSIFCDSNINIDNIVDRYNSTIDKKIENNLRLSLSSSRSISSSSSSYHTTSSNTDTPINNLKLNDLASKVADEILRKMPSQESSNDLLKALMTEIGNLCKQGSVVNSNQQIDTGVQTFQSSPISYDILKLNENDNISKKELKNVGLQTSTITTPEDKLSVNSQDTLSSSYIPSNILSSEISSSISINHSPGQVNLKNFQYNHDYIVYEVDVDGSIANVSKNDVYNLDDISKIKRYSPNNYHESFKKNDTPTPFNIDRERSILKIEEIQLDSIDNGSIIDYNNITSRDEISVCSKNKNIKTFLNNGSTTTTLSSISTIPNSI</sequence>